<evidence type="ECO:0000313" key="2">
    <source>
        <dbReference type="Proteomes" id="UP001201812"/>
    </source>
</evidence>
<accession>A0AAD4MMN0</accession>
<dbReference type="AlphaFoldDB" id="A0AAD4MMN0"/>
<name>A0AAD4MMN0_9BILA</name>
<reference evidence="1" key="1">
    <citation type="submission" date="2022-01" db="EMBL/GenBank/DDBJ databases">
        <title>Genome Sequence Resource for Two Populations of Ditylenchus destructor, the Migratory Endoparasitic Phytonematode.</title>
        <authorList>
            <person name="Zhang H."/>
            <person name="Lin R."/>
            <person name="Xie B."/>
        </authorList>
    </citation>
    <scope>NUCLEOTIDE SEQUENCE</scope>
    <source>
        <strain evidence="1">BazhouSP</strain>
    </source>
</reference>
<dbReference type="EMBL" id="JAKKPZ010000436">
    <property type="protein sequence ID" value="KAI1695154.1"/>
    <property type="molecule type" value="Genomic_DNA"/>
</dbReference>
<dbReference type="Proteomes" id="UP001201812">
    <property type="component" value="Unassembled WGS sequence"/>
</dbReference>
<comment type="caution">
    <text evidence="1">The sequence shown here is derived from an EMBL/GenBank/DDBJ whole genome shotgun (WGS) entry which is preliminary data.</text>
</comment>
<proteinExistence type="predicted"/>
<evidence type="ECO:0000313" key="1">
    <source>
        <dbReference type="EMBL" id="KAI1695154.1"/>
    </source>
</evidence>
<gene>
    <name evidence="1" type="ORF">DdX_19745</name>
</gene>
<organism evidence="1 2">
    <name type="scientific">Ditylenchus destructor</name>
    <dbReference type="NCBI Taxonomy" id="166010"/>
    <lineage>
        <taxon>Eukaryota</taxon>
        <taxon>Metazoa</taxon>
        <taxon>Ecdysozoa</taxon>
        <taxon>Nematoda</taxon>
        <taxon>Chromadorea</taxon>
        <taxon>Rhabditida</taxon>
        <taxon>Tylenchina</taxon>
        <taxon>Tylenchomorpha</taxon>
        <taxon>Sphaerularioidea</taxon>
        <taxon>Anguinidae</taxon>
        <taxon>Anguininae</taxon>
        <taxon>Ditylenchus</taxon>
    </lineage>
</organism>
<sequence length="119" mass="13817">MNQFEGLFDDEEWLNQNMDLGLMEVDTEDSTDSEVQVGSNGKKRNSYTIDYKLEAIDYYRSLKLSRLQRPAFGPQSNTELKVFIIDLFYSLFSVTDEPWMVNELHSSPQIQRKKGNAPL</sequence>
<keyword evidence="2" id="KW-1185">Reference proteome</keyword>
<protein>
    <submittedName>
        <fullName evidence="1">Uncharacterized protein</fullName>
    </submittedName>
</protein>